<dbReference type="EMBL" id="LR796175">
    <property type="protein sequence ID" value="CAB4124050.1"/>
    <property type="molecule type" value="Genomic_DNA"/>
</dbReference>
<gene>
    <name evidence="1" type="ORF">UFOVP45_121</name>
</gene>
<name>A0A6J5KV10_9CAUD</name>
<reference evidence="1" key="1">
    <citation type="submission" date="2020-04" db="EMBL/GenBank/DDBJ databases">
        <authorList>
            <person name="Chiriac C."/>
            <person name="Salcher M."/>
            <person name="Ghai R."/>
            <person name="Kavagutti S V."/>
        </authorList>
    </citation>
    <scope>NUCLEOTIDE SEQUENCE</scope>
</reference>
<organism evidence="1">
    <name type="scientific">uncultured Caudovirales phage</name>
    <dbReference type="NCBI Taxonomy" id="2100421"/>
    <lineage>
        <taxon>Viruses</taxon>
        <taxon>Duplodnaviria</taxon>
        <taxon>Heunggongvirae</taxon>
        <taxon>Uroviricota</taxon>
        <taxon>Caudoviricetes</taxon>
        <taxon>Peduoviridae</taxon>
        <taxon>Maltschvirus</taxon>
        <taxon>Maltschvirus maltsch</taxon>
    </lineage>
</organism>
<accession>A0A6J5KV10</accession>
<protein>
    <submittedName>
        <fullName evidence="1">Uncharacterized protein</fullName>
    </submittedName>
</protein>
<sequence length="86" mass="9764">MSKAPDTTAKQLIEHAQTLRKDTSILWAIYTIETAQDLLEDGETVSAEQWEEILAIFNDDADYFFNGFFEAFADAVRSVIPESEED</sequence>
<evidence type="ECO:0000313" key="1">
    <source>
        <dbReference type="EMBL" id="CAB4124050.1"/>
    </source>
</evidence>
<proteinExistence type="predicted"/>